<gene>
    <name evidence="1" type="ORF">UXM345_LOCUS18493</name>
</gene>
<dbReference type="Proteomes" id="UP000663842">
    <property type="component" value="Unassembled WGS sequence"/>
</dbReference>
<dbReference type="SUPFAM" id="SSF64518">
    <property type="entry name" value="Phase 1 flagellin"/>
    <property type="match status" value="2"/>
</dbReference>
<name>A0A819QYG2_9BILA</name>
<proteinExistence type="predicted"/>
<dbReference type="Gene3D" id="1.20.1330.10">
    <property type="entry name" value="f41 fragment of flagellin, N-terminal domain"/>
    <property type="match status" value="1"/>
</dbReference>
<evidence type="ECO:0000313" key="2">
    <source>
        <dbReference type="Proteomes" id="UP000663842"/>
    </source>
</evidence>
<dbReference type="AlphaFoldDB" id="A0A819QYG2"/>
<comment type="caution">
    <text evidence="1">The sequence shown here is derived from an EMBL/GenBank/DDBJ whole genome shotgun (WGS) entry which is preliminary data.</text>
</comment>
<protein>
    <recommendedName>
        <fullName evidence="3">Flagellin</fullName>
    </recommendedName>
</protein>
<sequence length="819" mass="89207">MSGITLKNPVINSVPIAINLGRKNIDVSGTSLSTGLKTNNDVVSSFLGRNLNDRSKILNQFYKNVGYGLNIAQTAQEGLNYIARTLIEMQGIINSVGGSQTAIRSLNDIFQQKLLQIEQQTNSVKFDSVKLLTGEFGSDPTIKSKYNTKIVDVRKTGIGSGTLFEGAGTRAVKIIDVQNIANIKAGDTITLHDVNFKIVQNKGLITSESDILIGKSEEQTVSNIATALKNHSSEIMRLYDITTYNKQVIVRQRSCSTTNIPLHHNPTIGSNLTIAGVVFEFVANGTAGNDPTKVEIKNNRKDKECSDVGLKIASIFNKDILGLKVNFVPGDLDDDIFRISQKTTYAYEMKFLQASVAGDIIRYKTPNGVIENYNLTNQTIYDFTRRACEYFLYHPNIGVNIGGLVHQENCSISYNFRKRIVSIYTNYNMNLQYIPANPADPRMIISPAPISMADVSVIKPAVNVIAQATSGAVAGDELASILYRQAKGDVPLPTIPVDGDITTVLHVDIAASTGETFSINTKDLNSDITTLQHTIDTLAKPIENLLSSTSFAQIRDLEIDNSSKEIMDDNGKVIGNLDGMTVSLNSTDFSNKQFEDFVIKPDPDILGKTLFIATINGQKFVCRVRDSELKEGKSLTFNGNNGDTLTINIGKGRINFLSDPKNYKFIASAMKKSLMKIGSGVDVKTGFDLDNVSKLVIADVSATKLYRNNQNEYVPKLDLLTMESAKVAQEVITNALNLVYLTRAKLQGQGDNLDRYANVLGSTIGITKDASSSYLDTDLIEASNAFVAALKSILVAVFTLQAGAKVADASLEIIKSASV</sequence>
<reference evidence="1" key="1">
    <citation type="submission" date="2021-02" db="EMBL/GenBank/DDBJ databases">
        <authorList>
            <person name="Nowell W R."/>
        </authorList>
    </citation>
    <scope>NUCLEOTIDE SEQUENCE</scope>
</reference>
<evidence type="ECO:0008006" key="3">
    <source>
        <dbReference type="Google" id="ProtNLM"/>
    </source>
</evidence>
<dbReference type="EMBL" id="CAJOBF010002513">
    <property type="protein sequence ID" value="CAF4039293.1"/>
    <property type="molecule type" value="Genomic_DNA"/>
</dbReference>
<accession>A0A819QYG2</accession>
<evidence type="ECO:0000313" key="1">
    <source>
        <dbReference type="EMBL" id="CAF4039293.1"/>
    </source>
</evidence>
<organism evidence="1 2">
    <name type="scientific">Rotaria magnacalcarata</name>
    <dbReference type="NCBI Taxonomy" id="392030"/>
    <lineage>
        <taxon>Eukaryota</taxon>
        <taxon>Metazoa</taxon>
        <taxon>Spiralia</taxon>
        <taxon>Gnathifera</taxon>
        <taxon>Rotifera</taxon>
        <taxon>Eurotatoria</taxon>
        <taxon>Bdelloidea</taxon>
        <taxon>Philodinida</taxon>
        <taxon>Philodinidae</taxon>
        <taxon>Rotaria</taxon>
    </lineage>
</organism>